<protein>
    <submittedName>
        <fullName evidence="2">Uncharacterized protein</fullName>
    </submittedName>
</protein>
<reference evidence="2 3" key="1">
    <citation type="submission" date="2024-02" db="EMBL/GenBank/DDBJ databases">
        <title>High-quality chromosome-scale genome assembly of Pensacola bahiagrass (Paspalum notatum Flugge var. saurae).</title>
        <authorList>
            <person name="Vega J.M."/>
            <person name="Podio M."/>
            <person name="Orjuela J."/>
            <person name="Siena L.A."/>
            <person name="Pessino S.C."/>
            <person name="Combes M.C."/>
            <person name="Mariac C."/>
            <person name="Albertini E."/>
            <person name="Pupilli F."/>
            <person name="Ortiz J.P.A."/>
            <person name="Leblanc O."/>
        </authorList>
    </citation>
    <scope>NUCLEOTIDE SEQUENCE [LARGE SCALE GENOMIC DNA]</scope>
    <source>
        <strain evidence="2">R1</strain>
        <tissue evidence="2">Leaf</tissue>
    </source>
</reference>
<evidence type="ECO:0000313" key="3">
    <source>
        <dbReference type="Proteomes" id="UP001341281"/>
    </source>
</evidence>
<dbReference type="EMBL" id="CP144751">
    <property type="protein sequence ID" value="WVZ85566.1"/>
    <property type="molecule type" value="Genomic_DNA"/>
</dbReference>
<name>A0AAQ3X5G0_PASNO</name>
<accession>A0AAQ3X5G0</accession>
<gene>
    <name evidence="2" type="ORF">U9M48_032478</name>
</gene>
<dbReference type="AlphaFoldDB" id="A0AAQ3X5G0"/>
<evidence type="ECO:0000313" key="2">
    <source>
        <dbReference type="EMBL" id="WVZ85566.1"/>
    </source>
</evidence>
<sequence>MSSVRSKNIQLGITFLIIHGQKLDTTAVGSPTAAGCWSSAPGNEERPATDGSWMENKAHLHTVGV</sequence>
<feature type="region of interest" description="Disordered" evidence="1">
    <location>
        <begin position="29"/>
        <end position="52"/>
    </location>
</feature>
<proteinExistence type="predicted"/>
<organism evidence="2 3">
    <name type="scientific">Paspalum notatum var. saurae</name>
    <dbReference type="NCBI Taxonomy" id="547442"/>
    <lineage>
        <taxon>Eukaryota</taxon>
        <taxon>Viridiplantae</taxon>
        <taxon>Streptophyta</taxon>
        <taxon>Embryophyta</taxon>
        <taxon>Tracheophyta</taxon>
        <taxon>Spermatophyta</taxon>
        <taxon>Magnoliopsida</taxon>
        <taxon>Liliopsida</taxon>
        <taxon>Poales</taxon>
        <taxon>Poaceae</taxon>
        <taxon>PACMAD clade</taxon>
        <taxon>Panicoideae</taxon>
        <taxon>Andropogonodae</taxon>
        <taxon>Paspaleae</taxon>
        <taxon>Paspalinae</taxon>
        <taxon>Paspalum</taxon>
    </lineage>
</organism>
<dbReference type="Proteomes" id="UP001341281">
    <property type="component" value="Chromosome 07"/>
</dbReference>
<keyword evidence="3" id="KW-1185">Reference proteome</keyword>
<evidence type="ECO:0000256" key="1">
    <source>
        <dbReference type="SAM" id="MobiDB-lite"/>
    </source>
</evidence>